<accession>A0A8J1JSJ6</accession>
<dbReference type="OrthoDB" id="9906856at2759"/>
<dbReference type="SUPFAM" id="SSF56672">
    <property type="entry name" value="DNA/RNA polymerases"/>
    <property type="match status" value="1"/>
</dbReference>
<evidence type="ECO:0000256" key="1">
    <source>
        <dbReference type="ARBA" id="ARBA00010879"/>
    </source>
</evidence>
<name>A0A8J1JSJ6_XENTR</name>
<evidence type="ECO:0000313" key="5">
    <source>
        <dbReference type="RefSeq" id="XP_031760883.1"/>
    </source>
</evidence>
<dbReference type="AGR" id="Xenbase:XB-GENE-29097823"/>
<dbReference type="InterPro" id="IPR052055">
    <property type="entry name" value="Hepadnavirus_pol/RT"/>
</dbReference>
<dbReference type="InterPro" id="IPR000477">
    <property type="entry name" value="RT_dom"/>
</dbReference>
<sequence>MEVVAAKLQNEISMAGPFASLPFPNLRVSPLGVVPKKEPGKFRLIHHLSHPKGKSVNDGISKEAAAVSYVSFDRAVALVRQAGIGALLSKSDIESAFCLFPVHSDCYHLLDCQFEGQFYYDMCLPMGCSISCRYFECFSTFLEWVVRQETGHNSVIHYLDDFLFVGSRSTNVCQLLLSTFQFFMQKFGFPLSKEKTEGPTTVLSFLGIEIDTAALVFRLPEDKLQKLKVTISEIQAAKKVTLRSMQSLLGLLVFSRRIMPIAHVFSLRLSLSTRGIKQPHHFIRITKQLREDLKVWQTFLEKYNGHTCSWTRNYPMRN</sequence>
<dbReference type="InterPro" id="IPR043502">
    <property type="entry name" value="DNA/RNA_pol_sf"/>
</dbReference>
<protein>
    <recommendedName>
        <fullName evidence="2">ribonuclease H</fullName>
        <ecNumber evidence="2">3.1.26.4</ecNumber>
    </recommendedName>
</protein>
<dbReference type="Gene3D" id="3.30.70.270">
    <property type="match status" value="1"/>
</dbReference>
<dbReference type="InterPro" id="IPR043128">
    <property type="entry name" value="Rev_trsase/Diguanyl_cyclase"/>
</dbReference>
<dbReference type="GeneID" id="116412005"/>
<evidence type="ECO:0000313" key="6">
    <source>
        <dbReference type="Xenbase" id="XB-GENE-29097823"/>
    </source>
</evidence>
<dbReference type="KEGG" id="xtr:116412005"/>
<dbReference type="OMA" id="AHHRIRI"/>
<proteinExistence type="inferred from homology"/>
<dbReference type="Xenbase" id="XB-GENE-29097823">
    <property type="gene designation" value="LOC116412005"/>
</dbReference>
<dbReference type="AlphaFoldDB" id="A0A8J1JSJ6"/>
<keyword evidence="4" id="KW-1185">Reference proteome</keyword>
<feature type="domain" description="Reverse transcriptase" evidence="3">
    <location>
        <begin position="15"/>
        <end position="210"/>
    </location>
</feature>
<evidence type="ECO:0000259" key="3">
    <source>
        <dbReference type="PROSITE" id="PS50878"/>
    </source>
</evidence>
<dbReference type="RefSeq" id="XP_031760883.1">
    <property type="nucleotide sequence ID" value="XM_031905023.1"/>
</dbReference>
<dbReference type="PANTHER" id="PTHR33050">
    <property type="entry name" value="REVERSE TRANSCRIPTASE DOMAIN-CONTAINING PROTEIN"/>
    <property type="match status" value="1"/>
</dbReference>
<dbReference type="GO" id="GO:0004523">
    <property type="term" value="F:RNA-DNA hybrid ribonuclease activity"/>
    <property type="evidence" value="ECO:0007669"/>
    <property type="project" value="UniProtKB-EC"/>
</dbReference>
<gene>
    <name evidence="5 6" type="primary">LOC116412005</name>
</gene>
<dbReference type="PANTHER" id="PTHR33050:SF8">
    <property type="entry name" value="REVERSE TRANSCRIPTASE DOMAIN-CONTAINING PROTEIN"/>
    <property type="match status" value="1"/>
</dbReference>
<dbReference type="Pfam" id="PF00078">
    <property type="entry name" value="RVT_1"/>
    <property type="match status" value="1"/>
</dbReference>
<dbReference type="EC" id="3.1.26.4" evidence="2"/>
<dbReference type="Gene3D" id="3.10.10.10">
    <property type="entry name" value="HIV Type 1 Reverse Transcriptase, subunit A, domain 1"/>
    <property type="match status" value="1"/>
</dbReference>
<reference evidence="5" key="1">
    <citation type="submission" date="2025-08" db="UniProtKB">
        <authorList>
            <consortium name="RefSeq"/>
        </authorList>
    </citation>
    <scope>IDENTIFICATION</scope>
    <source>
        <strain evidence="5">Nigerian</strain>
        <tissue evidence="5">Liver and blood</tissue>
    </source>
</reference>
<organism evidence="4 5">
    <name type="scientific">Xenopus tropicalis</name>
    <name type="common">Western clawed frog</name>
    <name type="synonym">Silurana tropicalis</name>
    <dbReference type="NCBI Taxonomy" id="8364"/>
    <lineage>
        <taxon>Eukaryota</taxon>
        <taxon>Metazoa</taxon>
        <taxon>Chordata</taxon>
        <taxon>Craniata</taxon>
        <taxon>Vertebrata</taxon>
        <taxon>Euteleostomi</taxon>
        <taxon>Amphibia</taxon>
        <taxon>Batrachia</taxon>
        <taxon>Anura</taxon>
        <taxon>Pipoidea</taxon>
        <taxon>Pipidae</taxon>
        <taxon>Xenopodinae</taxon>
        <taxon>Xenopus</taxon>
        <taxon>Silurana</taxon>
    </lineage>
</organism>
<dbReference type="Proteomes" id="UP000008143">
    <property type="component" value="Chromosome 1"/>
</dbReference>
<comment type="similarity">
    <text evidence="1">Belongs to the beta type-B retroviral polymerase family. HERV class-II K(HML-2) pol subfamily.</text>
</comment>
<evidence type="ECO:0000256" key="2">
    <source>
        <dbReference type="ARBA" id="ARBA00012180"/>
    </source>
</evidence>
<evidence type="ECO:0000313" key="4">
    <source>
        <dbReference type="Proteomes" id="UP000008143"/>
    </source>
</evidence>
<dbReference type="PROSITE" id="PS50878">
    <property type="entry name" value="RT_POL"/>
    <property type="match status" value="1"/>
</dbReference>